<organism evidence="3 4">
    <name type="scientific">Lipingzhangella rawalii</name>
    <dbReference type="NCBI Taxonomy" id="2055835"/>
    <lineage>
        <taxon>Bacteria</taxon>
        <taxon>Bacillati</taxon>
        <taxon>Actinomycetota</taxon>
        <taxon>Actinomycetes</taxon>
        <taxon>Streptosporangiales</taxon>
        <taxon>Nocardiopsidaceae</taxon>
        <taxon>Lipingzhangella</taxon>
    </lineage>
</organism>
<dbReference type="InterPro" id="IPR025110">
    <property type="entry name" value="AMP-bd_C"/>
</dbReference>
<proteinExistence type="predicted"/>
<dbReference type="Gene3D" id="3.40.50.12780">
    <property type="entry name" value="N-terminal domain of ligase-like"/>
    <property type="match status" value="1"/>
</dbReference>
<evidence type="ECO:0000313" key="3">
    <source>
        <dbReference type="EMBL" id="MDS1269207.1"/>
    </source>
</evidence>
<accession>A0ABU2H2J3</accession>
<evidence type="ECO:0000313" key="4">
    <source>
        <dbReference type="Proteomes" id="UP001250214"/>
    </source>
</evidence>
<dbReference type="InterPro" id="IPR020845">
    <property type="entry name" value="AMP-binding_CS"/>
</dbReference>
<evidence type="ECO:0000259" key="1">
    <source>
        <dbReference type="Pfam" id="PF00501"/>
    </source>
</evidence>
<dbReference type="RefSeq" id="WP_310911221.1">
    <property type="nucleotide sequence ID" value="NZ_JAVLVT010000001.1"/>
</dbReference>
<comment type="caution">
    <text evidence="3">The sequence shown here is derived from an EMBL/GenBank/DDBJ whole genome shotgun (WGS) entry which is preliminary data.</text>
</comment>
<feature type="domain" description="AMP-dependent synthetase/ligase" evidence="1">
    <location>
        <begin position="60"/>
        <end position="261"/>
    </location>
</feature>
<name>A0ABU2H2J3_9ACTN</name>
<dbReference type="Pfam" id="PF00501">
    <property type="entry name" value="AMP-binding"/>
    <property type="match status" value="1"/>
</dbReference>
<keyword evidence="4" id="KW-1185">Reference proteome</keyword>
<dbReference type="InterPro" id="IPR000873">
    <property type="entry name" value="AMP-dep_synth/lig_dom"/>
</dbReference>
<dbReference type="EMBL" id="JAVLVT010000001">
    <property type="protein sequence ID" value="MDS1269207.1"/>
    <property type="molecule type" value="Genomic_DNA"/>
</dbReference>
<evidence type="ECO:0000259" key="2">
    <source>
        <dbReference type="Pfam" id="PF13193"/>
    </source>
</evidence>
<dbReference type="InterPro" id="IPR050237">
    <property type="entry name" value="ATP-dep_AMP-bd_enzyme"/>
</dbReference>
<dbReference type="SUPFAM" id="SSF56801">
    <property type="entry name" value="Acetyl-CoA synthetase-like"/>
    <property type="match status" value="1"/>
</dbReference>
<dbReference type="InterPro" id="IPR042099">
    <property type="entry name" value="ANL_N_sf"/>
</dbReference>
<gene>
    <name evidence="3" type="ORF">RIF23_02725</name>
</gene>
<dbReference type="Gene3D" id="3.30.300.30">
    <property type="match status" value="1"/>
</dbReference>
<reference evidence="4" key="1">
    <citation type="submission" date="2023-07" db="EMBL/GenBank/DDBJ databases">
        <title>Novel species in the genus Lipingzhangella isolated from Sambhar Salt Lake.</title>
        <authorList>
            <person name="Jiya N."/>
            <person name="Kajale S."/>
            <person name="Sharma A."/>
        </authorList>
    </citation>
    <scope>NUCLEOTIDE SEQUENCE [LARGE SCALE GENOMIC DNA]</scope>
    <source>
        <strain evidence="4">LS1_29</strain>
    </source>
</reference>
<dbReference type="Pfam" id="PF13193">
    <property type="entry name" value="AMP-binding_C"/>
    <property type="match status" value="1"/>
</dbReference>
<dbReference type="PROSITE" id="PS00455">
    <property type="entry name" value="AMP_BINDING"/>
    <property type="match status" value="1"/>
</dbReference>
<sequence>MGSRPLQAVQGLDAARLRDALASALDGHGPALLPLPEDAPETVIRELVQAMRPQSLRTPQGVHSLPQITPQPVRDDTALVVATSGSTGSPKGVELSPRSLLGSTHASLRRIGIDPTAEPAAGQARPWLCVLPTNHIAGIQVLLRSLVSGTEVFQVPFAAAQVSAWAEAHRPHVSLVPTQLRRLMAAGVDLGWFDSILLGGAAAEQELVSTARAAGAQLHTTYGMSETCGGCVYSGVPLAGVEVELDTDGVIHLGGPVVCNRYRRDPELSAQRLSTHHGQRWLATSDVGRWDDQGRLHVEGRIDDVINSGGHKILPERVAQPLRSHPAVADAVVVGVPDPEWGQRVVAVVVPTDTERPPHLAELRDWVRDRLPGYAAPRELRVRARLPLLPSGKPDLATLRQG</sequence>
<feature type="domain" description="AMP-binding enzyme C-terminal" evidence="2">
    <location>
        <begin position="322"/>
        <end position="393"/>
    </location>
</feature>
<dbReference type="Proteomes" id="UP001250214">
    <property type="component" value="Unassembled WGS sequence"/>
</dbReference>
<dbReference type="InterPro" id="IPR045851">
    <property type="entry name" value="AMP-bd_C_sf"/>
</dbReference>
<dbReference type="PANTHER" id="PTHR43767:SF1">
    <property type="entry name" value="NONRIBOSOMAL PEPTIDE SYNTHASE PES1 (EUROFUNG)-RELATED"/>
    <property type="match status" value="1"/>
</dbReference>
<protein>
    <submittedName>
        <fullName evidence="3">AMP-binding protein</fullName>
    </submittedName>
</protein>
<dbReference type="PANTHER" id="PTHR43767">
    <property type="entry name" value="LONG-CHAIN-FATTY-ACID--COA LIGASE"/>
    <property type="match status" value="1"/>
</dbReference>